<dbReference type="HOGENOM" id="CLU_1348212_0_0_10"/>
<keyword evidence="2" id="KW-0732">Signal</keyword>
<feature type="signal peptide" evidence="2">
    <location>
        <begin position="1"/>
        <end position="19"/>
    </location>
</feature>
<organism evidence="3">
    <name type="scientific">Sphingobacterium sp. (strain 21)</name>
    <dbReference type="NCBI Taxonomy" id="743722"/>
    <lineage>
        <taxon>Bacteria</taxon>
        <taxon>Pseudomonadati</taxon>
        <taxon>Bacteroidota</taxon>
        <taxon>Sphingobacteriia</taxon>
        <taxon>Sphingobacteriales</taxon>
        <taxon>Sphingobacteriaceae</taxon>
        <taxon>Sphingobacterium</taxon>
    </lineage>
</organism>
<feature type="coiled-coil region" evidence="1">
    <location>
        <begin position="30"/>
        <end position="60"/>
    </location>
</feature>
<dbReference type="EMBL" id="CP002584">
    <property type="protein sequence ID" value="ADZ80634.1"/>
    <property type="molecule type" value="Genomic_DNA"/>
</dbReference>
<name>F4C9G2_SPHS2</name>
<feature type="chain" id="PRO_5003311943" evidence="2">
    <location>
        <begin position="20"/>
        <end position="203"/>
    </location>
</feature>
<feature type="coiled-coil region" evidence="1">
    <location>
        <begin position="99"/>
        <end position="185"/>
    </location>
</feature>
<sequence length="203" mass="23454">MKTLLIVALLGTSVLSAQASALVLSDVSHVGKIEEKKSEAEELKQKVEVQLYNLNMLNKQFKMAQEAIKNSKGSHKDIDKDFEYFHSLLLEDSKTQDNAKEIDESVQRLKKEYARKHKNRAAYELKEQKSLATSMQKELNSHIRECKSLKAKYKKYLDGNVTPELRDLETKLEETEKILKESTESNIQNATYYDRKLEDIKKV</sequence>
<evidence type="ECO:0000313" key="3">
    <source>
        <dbReference type="EMBL" id="ADZ80634.1"/>
    </source>
</evidence>
<keyword evidence="1" id="KW-0175">Coiled coil</keyword>
<proteinExistence type="predicted"/>
<evidence type="ECO:0000256" key="1">
    <source>
        <dbReference type="SAM" id="Coils"/>
    </source>
</evidence>
<dbReference type="STRING" id="743722.Sph21_4101"/>
<evidence type="ECO:0000256" key="2">
    <source>
        <dbReference type="SAM" id="SignalP"/>
    </source>
</evidence>
<dbReference type="PATRIC" id="fig|743722.3.peg.4370"/>
<dbReference type="OrthoDB" id="798552at2"/>
<dbReference type="AlphaFoldDB" id="F4C9G2"/>
<protein>
    <submittedName>
        <fullName evidence="3">Uncharacterized protein</fullName>
    </submittedName>
</protein>
<gene>
    <name evidence="3" type="ordered locus">Sph21_4101</name>
</gene>
<dbReference type="KEGG" id="shg:Sph21_4101"/>
<reference evidence="3" key="1">
    <citation type="submission" date="2011-03" db="EMBL/GenBank/DDBJ databases">
        <title>Complete sequence of Sphingobacterium sp. 21.</title>
        <authorList>
            <consortium name="US DOE Joint Genome Institute"/>
            <person name="Lucas S."/>
            <person name="Copeland A."/>
            <person name="Lapidus A."/>
            <person name="Cheng J.-F."/>
            <person name="Goodwin L."/>
            <person name="Pitluck S."/>
            <person name="Davenport K."/>
            <person name="Detter J.C."/>
            <person name="Han C."/>
            <person name="Tapia R."/>
            <person name="Land M."/>
            <person name="Hauser L."/>
            <person name="Kyrpides N."/>
            <person name="Ivanova N."/>
            <person name="Ovchinnikova G."/>
            <person name="Pagani I."/>
            <person name="Siebers A.K."/>
            <person name="Allgaier M."/>
            <person name="Thelen M.P."/>
            <person name="Hugenholtz P."/>
            <person name="Woyke T."/>
        </authorList>
    </citation>
    <scope>NUCLEOTIDE SEQUENCE</scope>
    <source>
        <strain evidence="3">21</strain>
    </source>
</reference>
<accession>F4C9G2</accession>